<reference evidence="1 2" key="1">
    <citation type="journal article" date="2016" name="Nat. Commun.">
        <title>Thousands of microbial genomes shed light on interconnected biogeochemical processes in an aquifer system.</title>
        <authorList>
            <person name="Anantharaman K."/>
            <person name="Brown C.T."/>
            <person name="Hug L.A."/>
            <person name="Sharon I."/>
            <person name="Castelle C.J."/>
            <person name="Probst A.J."/>
            <person name="Thomas B.C."/>
            <person name="Singh A."/>
            <person name="Wilkins M.J."/>
            <person name="Karaoz U."/>
            <person name="Brodie E.L."/>
            <person name="Williams K.H."/>
            <person name="Hubbard S.S."/>
            <person name="Banfield J.F."/>
        </authorList>
    </citation>
    <scope>NUCLEOTIDE SEQUENCE [LARGE SCALE GENOMIC DNA]</scope>
</reference>
<name>A0A1F6F494_9BACT</name>
<evidence type="ECO:0000313" key="2">
    <source>
        <dbReference type="Proteomes" id="UP000177372"/>
    </source>
</evidence>
<protein>
    <submittedName>
        <fullName evidence="1">Uncharacterized protein</fullName>
    </submittedName>
</protein>
<gene>
    <name evidence="1" type="ORF">A3A39_03235</name>
</gene>
<sequence>MSQHGLERPYDPRGPEEIWRRAEKEYKRWVPADAENPKEYIQGLIDRRAILIASAFLNEEGLELTVENLGRRLGYGGKRGAGFYSLIQKQRDFIKHLGIKSRTHEEIQKDYENAATKVLQRDGNVTATAIALEGGFHVRAVISEWRRSAELRGKFPLVDERELAKDRLIKKGTEISIKKAYDELREAARRIRAREVGEKRVTPGTLAEEMKKKPLIINSLLRQRPDIAKEILDE</sequence>
<dbReference type="STRING" id="1798512.A3A39_03235"/>
<evidence type="ECO:0000313" key="1">
    <source>
        <dbReference type="EMBL" id="OGG80681.1"/>
    </source>
</evidence>
<proteinExistence type="predicted"/>
<dbReference type="AlphaFoldDB" id="A0A1F6F494"/>
<comment type="caution">
    <text evidence="1">The sequence shown here is derived from an EMBL/GenBank/DDBJ whole genome shotgun (WGS) entry which is preliminary data.</text>
</comment>
<dbReference type="Proteomes" id="UP000177372">
    <property type="component" value="Unassembled WGS sequence"/>
</dbReference>
<organism evidence="1 2">
    <name type="scientific">Candidatus Kaiserbacteria bacterium RIFCSPLOWO2_01_FULL_54_13</name>
    <dbReference type="NCBI Taxonomy" id="1798512"/>
    <lineage>
        <taxon>Bacteria</taxon>
        <taxon>Candidatus Kaiseribacteriota</taxon>
    </lineage>
</organism>
<dbReference type="EMBL" id="MFLZ01000002">
    <property type="protein sequence ID" value="OGG80681.1"/>
    <property type="molecule type" value="Genomic_DNA"/>
</dbReference>
<accession>A0A1F6F494</accession>